<reference evidence="9" key="1">
    <citation type="submission" date="2023-07" db="EMBL/GenBank/DDBJ databases">
        <title>Marinobacter sp. chi1 genome sequencing and assembly.</title>
        <authorList>
            <person name="Park S."/>
        </authorList>
    </citation>
    <scope>NUCLEOTIDE SEQUENCE</scope>
    <source>
        <strain evidence="9">Chi1</strain>
    </source>
</reference>
<evidence type="ECO:0000256" key="6">
    <source>
        <dbReference type="PROSITE-ProRule" id="PRU00433"/>
    </source>
</evidence>
<dbReference type="RefSeq" id="WP_302909507.1">
    <property type="nucleotide sequence ID" value="NZ_JAUMIS010000001.1"/>
</dbReference>
<dbReference type="Proteomes" id="UP001168640">
    <property type="component" value="Unassembled WGS sequence"/>
</dbReference>
<feature type="signal peptide" evidence="7">
    <location>
        <begin position="1"/>
        <end position="20"/>
    </location>
</feature>
<dbReference type="PROSITE" id="PS51007">
    <property type="entry name" value="CYTC"/>
    <property type="match status" value="1"/>
</dbReference>
<dbReference type="InterPro" id="IPR036909">
    <property type="entry name" value="Cyt_c-like_dom_sf"/>
</dbReference>
<dbReference type="InterPro" id="IPR050597">
    <property type="entry name" value="Cytochrome_c_Oxidase_Subunit"/>
</dbReference>
<keyword evidence="3 6" id="KW-0479">Metal-binding</keyword>
<sequence length="103" mass="10919">MLRILMCAITIALTSTALQAADLEAGKKLFANNCAQCHGPKAQGMASFPSLAGRDASYLQSRLETYRAGERVGANSSLMIPNARNLSDEDIANLSGFISQIGK</sequence>
<evidence type="ECO:0000256" key="1">
    <source>
        <dbReference type="ARBA" id="ARBA00022448"/>
    </source>
</evidence>
<evidence type="ECO:0000313" key="9">
    <source>
        <dbReference type="EMBL" id="MDO3721664.1"/>
    </source>
</evidence>
<evidence type="ECO:0000256" key="4">
    <source>
        <dbReference type="ARBA" id="ARBA00022982"/>
    </source>
</evidence>
<keyword evidence="5 6" id="KW-0408">Iron</keyword>
<dbReference type="PANTHER" id="PTHR33751:SF9">
    <property type="entry name" value="CYTOCHROME C4"/>
    <property type="match status" value="1"/>
</dbReference>
<keyword evidence="4" id="KW-0249">Electron transport</keyword>
<keyword evidence="10" id="KW-1185">Reference proteome</keyword>
<keyword evidence="1" id="KW-0813">Transport</keyword>
<dbReference type="Pfam" id="PF00034">
    <property type="entry name" value="Cytochrom_C"/>
    <property type="match status" value="1"/>
</dbReference>
<evidence type="ECO:0000256" key="7">
    <source>
        <dbReference type="SAM" id="SignalP"/>
    </source>
</evidence>
<evidence type="ECO:0000256" key="3">
    <source>
        <dbReference type="ARBA" id="ARBA00022723"/>
    </source>
</evidence>
<keyword evidence="2 6" id="KW-0349">Heme</keyword>
<evidence type="ECO:0000256" key="2">
    <source>
        <dbReference type="ARBA" id="ARBA00022617"/>
    </source>
</evidence>
<keyword evidence="7" id="KW-0732">Signal</keyword>
<evidence type="ECO:0000256" key="5">
    <source>
        <dbReference type="ARBA" id="ARBA00023004"/>
    </source>
</evidence>
<dbReference type="InterPro" id="IPR009056">
    <property type="entry name" value="Cyt_c-like_dom"/>
</dbReference>
<organism evidence="9 10">
    <name type="scientific">Marinobacter suaedae</name>
    <dbReference type="NCBI Taxonomy" id="3057675"/>
    <lineage>
        <taxon>Bacteria</taxon>
        <taxon>Pseudomonadati</taxon>
        <taxon>Pseudomonadota</taxon>
        <taxon>Gammaproteobacteria</taxon>
        <taxon>Pseudomonadales</taxon>
        <taxon>Marinobacteraceae</taxon>
        <taxon>Marinobacter</taxon>
    </lineage>
</organism>
<evidence type="ECO:0000313" key="10">
    <source>
        <dbReference type="Proteomes" id="UP001168640"/>
    </source>
</evidence>
<proteinExistence type="predicted"/>
<dbReference type="EMBL" id="JAUMIS010000001">
    <property type="protein sequence ID" value="MDO3721664.1"/>
    <property type="molecule type" value="Genomic_DNA"/>
</dbReference>
<feature type="domain" description="Cytochrome c" evidence="8">
    <location>
        <begin position="21"/>
        <end position="102"/>
    </location>
</feature>
<dbReference type="Gene3D" id="1.10.760.10">
    <property type="entry name" value="Cytochrome c-like domain"/>
    <property type="match status" value="1"/>
</dbReference>
<name>A0ABT8W0B0_9GAMM</name>
<evidence type="ECO:0000259" key="8">
    <source>
        <dbReference type="PROSITE" id="PS51007"/>
    </source>
</evidence>
<accession>A0ABT8W0B0</accession>
<dbReference type="SUPFAM" id="SSF46626">
    <property type="entry name" value="Cytochrome c"/>
    <property type="match status" value="1"/>
</dbReference>
<protein>
    <submittedName>
        <fullName evidence="9">C-type cytochrome</fullName>
    </submittedName>
</protein>
<dbReference type="PANTHER" id="PTHR33751">
    <property type="entry name" value="CBB3-TYPE CYTOCHROME C OXIDASE SUBUNIT FIXP"/>
    <property type="match status" value="1"/>
</dbReference>
<feature type="chain" id="PRO_5046038382" evidence="7">
    <location>
        <begin position="21"/>
        <end position="103"/>
    </location>
</feature>
<comment type="caution">
    <text evidence="9">The sequence shown here is derived from an EMBL/GenBank/DDBJ whole genome shotgun (WGS) entry which is preliminary data.</text>
</comment>
<gene>
    <name evidence="9" type="ORF">QVZ43_07990</name>
</gene>